<name>A0AAN6JII9_9BASI</name>
<feature type="non-terminal residue" evidence="3">
    <location>
        <position position="139"/>
    </location>
</feature>
<keyword evidence="4" id="KW-1185">Reference proteome</keyword>
<evidence type="ECO:0000313" key="3">
    <source>
        <dbReference type="EMBL" id="KAK0525332.1"/>
    </source>
</evidence>
<gene>
    <name evidence="3" type="ORF">OC842_005529</name>
</gene>
<reference evidence="3" key="1">
    <citation type="journal article" date="2023" name="PhytoFront">
        <title>Draft Genome Resources of Seven Strains of Tilletia horrida, Causal Agent of Kernel Smut of Rice.</title>
        <authorList>
            <person name="Khanal S."/>
            <person name="Antony Babu S."/>
            <person name="Zhou X.G."/>
        </authorList>
    </citation>
    <scope>NUCLEOTIDE SEQUENCE</scope>
    <source>
        <strain evidence="3">TX3</strain>
    </source>
</reference>
<proteinExistence type="predicted"/>
<feature type="coiled-coil region" evidence="1">
    <location>
        <begin position="63"/>
        <end position="115"/>
    </location>
</feature>
<sequence length="139" mass="15172">MANTSSQDNAPPSSSTETAGSAGPSSSQVMTGLPANLTEEFNAFLKAEAADLDKSSNQLAKGMKDQSERLKKKAEELRKWQSKLLTAASEAKTTAERWERLSNELKEVAQAHEKALVQDEPAPEDSMPHWGRPRIIPSH</sequence>
<evidence type="ECO:0000256" key="2">
    <source>
        <dbReference type="SAM" id="MobiDB-lite"/>
    </source>
</evidence>
<dbReference type="AlphaFoldDB" id="A0AAN6JII9"/>
<dbReference type="EMBL" id="JAPDMQ010000403">
    <property type="protein sequence ID" value="KAK0525332.1"/>
    <property type="molecule type" value="Genomic_DNA"/>
</dbReference>
<comment type="caution">
    <text evidence="3">The sequence shown here is derived from an EMBL/GenBank/DDBJ whole genome shotgun (WGS) entry which is preliminary data.</text>
</comment>
<organism evidence="3 4">
    <name type="scientific">Tilletia horrida</name>
    <dbReference type="NCBI Taxonomy" id="155126"/>
    <lineage>
        <taxon>Eukaryota</taxon>
        <taxon>Fungi</taxon>
        <taxon>Dikarya</taxon>
        <taxon>Basidiomycota</taxon>
        <taxon>Ustilaginomycotina</taxon>
        <taxon>Exobasidiomycetes</taxon>
        <taxon>Tilletiales</taxon>
        <taxon>Tilletiaceae</taxon>
        <taxon>Tilletia</taxon>
    </lineage>
</organism>
<evidence type="ECO:0000313" key="4">
    <source>
        <dbReference type="Proteomes" id="UP001176521"/>
    </source>
</evidence>
<keyword evidence="1" id="KW-0175">Coiled coil</keyword>
<evidence type="ECO:0000256" key="1">
    <source>
        <dbReference type="SAM" id="Coils"/>
    </source>
</evidence>
<feature type="region of interest" description="Disordered" evidence="2">
    <location>
        <begin position="116"/>
        <end position="139"/>
    </location>
</feature>
<feature type="compositionally biased region" description="Polar residues" evidence="2">
    <location>
        <begin position="1"/>
        <end position="30"/>
    </location>
</feature>
<protein>
    <submittedName>
        <fullName evidence="3">Uncharacterized protein</fullName>
    </submittedName>
</protein>
<accession>A0AAN6JII9</accession>
<feature type="region of interest" description="Disordered" evidence="2">
    <location>
        <begin position="1"/>
        <end position="34"/>
    </location>
</feature>
<dbReference type="Proteomes" id="UP001176521">
    <property type="component" value="Unassembled WGS sequence"/>
</dbReference>